<evidence type="ECO:0000313" key="3">
    <source>
        <dbReference type="WBParaSite" id="HPBE_0001220201-mRNA-1"/>
    </source>
</evidence>
<reference evidence="1 2" key="1">
    <citation type="submission" date="2018-11" db="EMBL/GenBank/DDBJ databases">
        <authorList>
            <consortium name="Pathogen Informatics"/>
        </authorList>
    </citation>
    <scope>NUCLEOTIDE SEQUENCE [LARGE SCALE GENOMIC DNA]</scope>
</reference>
<dbReference type="Proteomes" id="UP000050761">
    <property type="component" value="Unassembled WGS sequence"/>
</dbReference>
<protein>
    <submittedName>
        <fullName evidence="1 3">Uncharacterized protein</fullName>
    </submittedName>
</protein>
<evidence type="ECO:0000313" key="2">
    <source>
        <dbReference type="Proteomes" id="UP000050761"/>
    </source>
</evidence>
<dbReference type="WBParaSite" id="HPBE_0001220201-mRNA-1">
    <property type="protein sequence ID" value="HPBE_0001220201-mRNA-1"/>
    <property type="gene ID" value="HPBE_0001220201"/>
</dbReference>
<sequence>MSSFHLFLEAPLGRFPGASNSRANLMGSSEDVPIPPQALIPHLQLDRGCLRHCPNILVSFPDGSIHMPTSSSSSLQRAVAAPAPYPGPTFTAVEEGRPHNCSIELGFEHPGASTVAEDLCGHPPLEPGCVYPFPDRLVRTSSLGEVTSEVAEFFHLLDRFPLAV</sequence>
<dbReference type="EMBL" id="UZAH01027397">
    <property type="protein sequence ID" value="VDO91285.1"/>
    <property type="molecule type" value="Genomic_DNA"/>
</dbReference>
<name>A0A183FV94_HELPZ</name>
<evidence type="ECO:0000313" key="1">
    <source>
        <dbReference type="EMBL" id="VDO91285.1"/>
    </source>
</evidence>
<accession>A0A183FV94</accession>
<proteinExistence type="predicted"/>
<keyword evidence="2" id="KW-1185">Reference proteome</keyword>
<gene>
    <name evidence="1" type="ORF">HPBE_LOCUS12203</name>
</gene>
<reference evidence="3" key="2">
    <citation type="submission" date="2019-09" db="UniProtKB">
        <authorList>
            <consortium name="WormBaseParasite"/>
        </authorList>
    </citation>
    <scope>IDENTIFICATION</scope>
</reference>
<organism evidence="2 3">
    <name type="scientific">Heligmosomoides polygyrus</name>
    <name type="common">Parasitic roundworm</name>
    <dbReference type="NCBI Taxonomy" id="6339"/>
    <lineage>
        <taxon>Eukaryota</taxon>
        <taxon>Metazoa</taxon>
        <taxon>Ecdysozoa</taxon>
        <taxon>Nematoda</taxon>
        <taxon>Chromadorea</taxon>
        <taxon>Rhabditida</taxon>
        <taxon>Rhabditina</taxon>
        <taxon>Rhabditomorpha</taxon>
        <taxon>Strongyloidea</taxon>
        <taxon>Heligmosomidae</taxon>
        <taxon>Heligmosomoides</taxon>
    </lineage>
</organism>
<dbReference type="AlphaFoldDB" id="A0A183FV94"/>
<accession>A0A3P8D4P6</accession>